<comment type="caution">
    <text evidence="3">The sequence shown here is derived from an EMBL/GenBank/DDBJ whole genome shotgun (WGS) entry which is preliminary data.</text>
</comment>
<evidence type="ECO:0000313" key="4">
    <source>
        <dbReference type="Proteomes" id="UP001549366"/>
    </source>
</evidence>
<name>A0ABV2SE32_9GAMM</name>
<dbReference type="RefSeq" id="WP_354010044.1">
    <property type="nucleotide sequence ID" value="NZ_JBEWTA010000001.1"/>
</dbReference>
<dbReference type="Proteomes" id="UP001549366">
    <property type="component" value="Unassembled WGS sequence"/>
</dbReference>
<dbReference type="PIRSF" id="PIRSF000883">
    <property type="entry name" value="Pesterase_MJ0912"/>
    <property type="match status" value="1"/>
</dbReference>
<proteinExistence type="inferred from homology"/>
<dbReference type="InterPro" id="IPR050126">
    <property type="entry name" value="Ap4A_hydrolase"/>
</dbReference>
<sequence length="248" mass="27852">MSKIAVLSDIHSNIWALESVIKDAKKKGAKKFINLGDILYGPLAPKETYELLRSEEMITIRGNQDRQIYEATPEEISDNPTMQFILAELPNEALVWMKSLPSTLSLPEDIFMCHGVPDNDLVYMVEDISSGIPKVRNESEIRHFLSNITEKLVLCGHSHIPRAVELTNEQLVVNPGSVGLPAYKDEEPVMHSMQNYCSHASYAMIEQCSKGWNIEFIKVPYELNSAVNAAKARSRNDWAYSLKSGRAA</sequence>
<dbReference type="InterPro" id="IPR024654">
    <property type="entry name" value="Calcineurin-like_PHP_lpxH"/>
</dbReference>
<feature type="domain" description="Calcineurin-like phosphoesterase" evidence="2">
    <location>
        <begin position="3"/>
        <end position="187"/>
    </location>
</feature>
<dbReference type="InterPro" id="IPR029052">
    <property type="entry name" value="Metallo-depent_PP-like"/>
</dbReference>
<dbReference type="Pfam" id="PF12850">
    <property type="entry name" value="Metallophos_2"/>
    <property type="match status" value="1"/>
</dbReference>
<evidence type="ECO:0000256" key="1">
    <source>
        <dbReference type="ARBA" id="ARBA00008950"/>
    </source>
</evidence>
<dbReference type="EMBL" id="JBEWTB010000002">
    <property type="protein sequence ID" value="MET4755644.1"/>
    <property type="molecule type" value="Genomic_DNA"/>
</dbReference>
<dbReference type="PANTHER" id="PTHR42850:SF2">
    <property type="entry name" value="BLL5683 PROTEIN"/>
    <property type="match status" value="1"/>
</dbReference>
<reference evidence="3 4" key="1">
    <citation type="submission" date="2024-06" db="EMBL/GenBank/DDBJ databases">
        <title>Genomic Encyclopedia of Type Strains, Phase V (KMG-V): Genome sequencing to study the core and pangenomes of soil and plant-associated prokaryotes.</title>
        <authorList>
            <person name="Whitman W."/>
        </authorList>
    </citation>
    <scope>NUCLEOTIDE SEQUENCE [LARGE SCALE GENOMIC DNA]</scope>
    <source>
        <strain evidence="3 4">NE40</strain>
    </source>
</reference>
<gene>
    <name evidence="3" type="ORF">V5J35_000836</name>
</gene>
<dbReference type="PANTHER" id="PTHR42850">
    <property type="entry name" value="METALLOPHOSPHOESTERASE"/>
    <property type="match status" value="1"/>
</dbReference>
<accession>A0ABV2SE32</accession>
<dbReference type="InterPro" id="IPR011152">
    <property type="entry name" value="Pesterase_MJ0912"/>
</dbReference>
<organism evidence="3 4">
    <name type="scientific">Endozoicomonas lisbonensis</name>
    <dbReference type="NCBI Taxonomy" id="3120522"/>
    <lineage>
        <taxon>Bacteria</taxon>
        <taxon>Pseudomonadati</taxon>
        <taxon>Pseudomonadota</taxon>
        <taxon>Gammaproteobacteria</taxon>
        <taxon>Oceanospirillales</taxon>
        <taxon>Endozoicomonadaceae</taxon>
        <taxon>Endozoicomonas</taxon>
    </lineage>
</organism>
<keyword evidence="4" id="KW-1185">Reference proteome</keyword>
<evidence type="ECO:0000259" key="2">
    <source>
        <dbReference type="Pfam" id="PF12850"/>
    </source>
</evidence>
<dbReference type="SUPFAM" id="SSF56300">
    <property type="entry name" value="Metallo-dependent phosphatases"/>
    <property type="match status" value="1"/>
</dbReference>
<protein>
    <submittedName>
        <fullName evidence="3">Phosphodiesterase</fullName>
    </submittedName>
</protein>
<comment type="similarity">
    <text evidence="1">Belongs to the metallophosphoesterase superfamily. YfcE family.</text>
</comment>
<dbReference type="Gene3D" id="3.60.21.10">
    <property type="match status" value="1"/>
</dbReference>
<evidence type="ECO:0000313" key="3">
    <source>
        <dbReference type="EMBL" id="MET4755644.1"/>
    </source>
</evidence>